<reference evidence="3 4" key="1">
    <citation type="submission" date="2020-02" db="EMBL/GenBank/DDBJ databases">
        <authorList>
            <person name="Ferguson B K."/>
        </authorList>
    </citation>
    <scope>NUCLEOTIDE SEQUENCE [LARGE SCALE GENOMIC DNA]</scope>
</reference>
<protein>
    <recommendedName>
        <fullName evidence="2">RIIa domain-containing protein</fullName>
    </recommendedName>
</protein>
<proteinExistence type="predicted"/>
<feature type="region of interest" description="Disordered" evidence="1">
    <location>
        <begin position="1241"/>
        <end position="1305"/>
    </location>
</feature>
<feature type="region of interest" description="Disordered" evidence="1">
    <location>
        <begin position="310"/>
        <end position="336"/>
    </location>
</feature>
<dbReference type="FunFam" id="1.20.5.190:FF:000055">
    <property type="entry name" value="Putative microtubule-associated protein futsch"/>
    <property type="match status" value="1"/>
</dbReference>
<evidence type="ECO:0000259" key="2">
    <source>
        <dbReference type="SMART" id="SM00394"/>
    </source>
</evidence>
<sequence length="1787" mass="195975">MNSEPQPVYVAAPARVPQGLAAAVEGLTREVIRQQPDNIYMFAAQHFDKLLRLRQQYDNCGGGGNQASPGIRGDNYQSRAQEAAMQATSKQTQTKSTMTKKSYMTTTTCMTTSRTTTTLKSNSSNNGNDACTATRLSKIPQATSGVGGGGYETTKEYSKEMTSRKCTTSNNNQAWSLDETAKVLERHRSIFGISGQKMSTEEVRELASKEQQQQQQQSQQRVDRHYACKYGVPQPSRGPNAHQQTSSKVVSQDYQSSCIRHSRHSPKIISQIPLARDMKTELRRNRQRNCDAPLAASHCRIASSSCSRNEEYRHSQHHHHHHHRERSGRGHHGSCERIDSCGSRCRNYEQATRRPCKHTQTSSKKQQQQQQQQPNFLVRNLGSMPSLEELQPPSYLRRVQQVVDETSTPLRQKIEALKVNQSQGERVGGGRIGSIERSFSTEDEPFRSDGLQLFDRHRHPETIGKGTNGKNVLRRSASTQSLGRSSSNYGYRSDESKISLPIVSASNGNVHGQQQSGAHPSAATASAAASSLQSSRSVSAHSNSEAESHADVVLPPISPESSKSQKLPDEQLVLPTLPTPQGSGGSDKDMDLDEDDDDEEDRQIMELLRVNNEEDFKDSLNVTPDPRSVAPQRPDSLETSDLEDDARQRDNEADEPASPVDTLKGKLLEIEQVSKRIESVLVENNKNELASNNAKSKLIDDYDSSTENLLLNDDIKKKLELEDVERRIDGIFVAGGGGAVGAGTVKSHKGYVIQDKDSGVQGSVASEPSFDKRQESHESSCSGGESARNEDAVSPSSYILTEGSPCDIPDSVITVIIPDNRPTSPDSDVCTQIEYDNPDSRLRQRKEQQQQQQRTENESRANSAVSSSGNASEHVFGELIDHRGDTELAEAQLATGSDIDFLRAIKANHDELVARQELSLIREEDNNRPDSDDEKVLRVVTSSLEDILEDKQQEPQEVVAVTTATTTTTTATTTTAVTTTGEYESTDETKESSMTTDGLVERTEEVVEVTSLTTGGSVESSNEFKETSATTDRSSLSLDPAMPYVPELNLDSLPDLTSSSIVATTTDDDEQAANVSPDTLEKSPSDDNGDNNDDEDDNNDEEQVEIEEYEKLEQSLKSPPAIDESNTDVIQASEAVVHNNVNDATIVVDVEHRNADDDEKTTTTTISENRRTSASDDCTTRTAAAAAAASTTITTTITAMTSAAVAVTATQRMQRAATSQNDDDDLSSSATTAAATTAATEIENNNICNESSERQQQSSSQRTATDAAATVEDISIKSKIDTENERGESSSAQLAEATGRESLQQQQQQLASLSITETSSFIHAVTKIQSGVRGFLARRRAFKLQHQQQQRSECRSSTLDSVPSIQESFVADAIAVATATAAVAATAAAIETSFVGIVDEIDDNAPTSGNHNNDNNNKENNKASKKRLTREDAVMRTTLSVENAFAENQLQHTGEFHDCIPLPVFGADDLDLKIKRPTAAAIDNAATPAAHVVQELLGKLLQADAALLLHATTAPTVRPVDPLLHAGYLNFITSVEDMGHVELPTMPTSKGVVIEEITGTSLDDEQILRQLDDTTGSQVSNEDDADSSSNVIPCRSLKQVYTHNVLVELKRLKVRKKIRGEESVDELAKTKRIMTELPKSSSSEELQQQQQSGADKAATKIQAGFRGYQVRKKLHEQQQQKPRRNSSATINNQLQQLDNGTTQRQGQMEAKQQHQREQFHRQHSYDCYDGESSGSESLEDKSATVIQARVRGFLVRRRRHNENEAATKIQARFRGFRTRKLLKQTGQ</sequence>
<feature type="compositionally biased region" description="Low complexity" evidence="1">
    <location>
        <begin position="849"/>
        <end position="872"/>
    </location>
</feature>
<feature type="compositionally biased region" description="Basic and acidic residues" evidence="1">
    <location>
        <begin position="769"/>
        <end position="778"/>
    </location>
</feature>
<feature type="compositionally biased region" description="Low complexity" evidence="1">
    <location>
        <begin position="211"/>
        <end position="220"/>
    </location>
</feature>
<feature type="compositionally biased region" description="Low complexity" evidence="1">
    <location>
        <begin position="516"/>
        <end position="543"/>
    </location>
</feature>
<dbReference type="OrthoDB" id="6161835at2759"/>
<feature type="region of interest" description="Disordered" evidence="1">
    <location>
        <begin position="756"/>
        <end position="872"/>
    </location>
</feature>
<keyword evidence="4" id="KW-1185">Reference proteome</keyword>
<feature type="region of interest" description="Disordered" evidence="1">
    <location>
        <begin position="353"/>
        <end position="373"/>
    </location>
</feature>
<accession>A0A6H5I4G2</accession>
<feature type="region of interest" description="Disordered" evidence="1">
    <location>
        <begin position="1697"/>
        <end position="1742"/>
    </location>
</feature>
<feature type="compositionally biased region" description="Acidic residues" evidence="1">
    <location>
        <begin position="1087"/>
        <end position="1108"/>
    </location>
</feature>
<dbReference type="InterPro" id="IPR000048">
    <property type="entry name" value="IQ_motif_EF-hand-BS"/>
</dbReference>
<feature type="compositionally biased region" description="Polar residues" evidence="1">
    <location>
        <begin position="506"/>
        <end position="515"/>
    </location>
</feature>
<dbReference type="CDD" id="cd12100">
    <property type="entry name" value="DD_CABYR_SP17"/>
    <property type="match status" value="1"/>
</dbReference>
<organism evidence="3 4">
    <name type="scientific">Trichogramma brassicae</name>
    <dbReference type="NCBI Taxonomy" id="86971"/>
    <lineage>
        <taxon>Eukaryota</taxon>
        <taxon>Metazoa</taxon>
        <taxon>Ecdysozoa</taxon>
        <taxon>Arthropoda</taxon>
        <taxon>Hexapoda</taxon>
        <taxon>Insecta</taxon>
        <taxon>Pterygota</taxon>
        <taxon>Neoptera</taxon>
        <taxon>Endopterygota</taxon>
        <taxon>Hymenoptera</taxon>
        <taxon>Apocrita</taxon>
        <taxon>Proctotrupomorpha</taxon>
        <taxon>Chalcidoidea</taxon>
        <taxon>Trichogrammatidae</taxon>
        <taxon>Trichogramma</taxon>
    </lineage>
</organism>
<feature type="compositionally biased region" description="Basic and acidic residues" evidence="1">
    <location>
        <begin position="838"/>
        <end position="848"/>
    </location>
</feature>
<feature type="compositionally biased region" description="Basic residues" evidence="1">
    <location>
        <begin position="315"/>
        <end position="332"/>
    </location>
</feature>
<feature type="region of interest" description="Disordered" evidence="1">
    <location>
        <begin position="1064"/>
        <end position="1123"/>
    </location>
</feature>
<dbReference type="Gene3D" id="1.20.890.10">
    <property type="entry name" value="cAMP-dependent protein kinase regulatory subunit, dimerization-anchoring domain"/>
    <property type="match status" value="1"/>
</dbReference>
<feature type="compositionally biased region" description="Acidic residues" evidence="1">
    <location>
        <begin position="590"/>
        <end position="601"/>
    </location>
</feature>
<dbReference type="InterPro" id="IPR047579">
    <property type="entry name" value="DD_CABYR_SP17"/>
</dbReference>
<dbReference type="InterPro" id="IPR003117">
    <property type="entry name" value="cAMP_dep_PK_reg_su_I/II_a/b"/>
</dbReference>
<dbReference type="CDD" id="cd23767">
    <property type="entry name" value="IQCD"/>
    <property type="match status" value="2"/>
</dbReference>
<feature type="compositionally biased region" description="Polar residues" evidence="1">
    <location>
        <begin position="1677"/>
        <end position="1691"/>
    </location>
</feature>
<dbReference type="PROSITE" id="PS50096">
    <property type="entry name" value="IQ"/>
    <property type="match status" value="4"/>
</dbReference>
<gene>
    <name evidence="3" type="ORF">TBRA_LOCUS3204</name>
</gene>
<evidence type="ECO:0000313" key="3">
    <source>
        <dbReference type="EMBL" id="CAB0031226.1"/>
    </source>
</evidence>
<feature type="region of interest" description="Disordered" evidence="1">
    <location>
        <begin position="202"/>
        <end position="252"/>
    </location>
</feature>
<feature type="compositionally biased region" description="Basic and acidic residues" evidence="1">
    <location>
        <begin position="1711"/>
        <end position="1726"/>
    </location>
</feature>
<feature type="compositionally biased region" description="Polar residues" evidence="1">
    <location>
        <begin position="476"/>
        <end position="490"/>
    </location>
</feature>
<feature type="domain" description="RIIa" evidence="2">
    <location>
        <begin position="18"/>
        <end position="55"/>
    </location>
</feature>
<evidence type="ECO:0000313" key="4">
    <source>
        <dbReference type="Proteomes" id="UP000479190"/>
    </source>
</evidence>
<feature type="compositionally biased region" description="Low complexity" evidence="1">
    <location>
        <begin position="1241"/>
        <end position="1262"/>
    </location>
</feature>
<feature type="compositionally biased region" description="Polar residues" evidence="1">
    <location>
        <begin position="1697"/>
        <end position="1706"/>
    </location>
</feature>
<feature type="region of interest" description="Disordered" evidence="1">
    <location>
        <begin position="506"/>
        <end position="663"/>
    </location>
</feature>
<dbReference type="SUPFAM" id="SSF47391">
    <property type="entry name" value="Dimerization-anchoring domain of cAMP-dependent PK regulatory subunit"/>
    <property type="match status" value="1"/>
</dbReference>
<feature type="compositionally biased region" description="Polar residues" evidence="1">
    <location>
        <begin position="1027"/>
        <end position="1037"/>
    </location>
</feature>
<dbReference type="SMART" id="SM00015">
    <property type="entry name" value="IQ"/>
    <property type="match status" value="4"/>
</dbReference>
<feature type="region of interest" description="Disordered" evidence="1">
    <location>
        <begin position="1405"/>
        <end position="1431"/>
    </location>
</feature>
<feature type="compositionally biased region" description="Low complexity" evidence="1">
    <location>
        <begin position="359"/>
        <end position="373"/>
    </location>
</feature>
<feature type="region of interest" description="Disordered" evidence="1">
    <location>
        <begin position="979"/>
        <end position="998"/>
    </location>
</feature>
<feature type="compositionally biased region" description="Polar residues" evidence="1">
    <location>
        <begin position="241"/>
        <end position="252"/>
    </location>
</feature>
<name>A0A6H5I4G2_9HYME</name>
<feature type="compositionally biased region" description="Polar residues" evidence="1">
    <location>
        <begin position="821"/>
        <end position="830"/>
    </location>
</feature>
<dbReference type="Proteomes" id="UP000479190">
    <property type="component" value="Unassembled WGS sequence"/>
</dbReference>
<dbReference type="Gene3D" id="1.20.5.190">
    <property type="match status" value="2"/>
</dbReference>
<dbReference type="SMART" id="SM00394">
    <property type="entry name" value="RIIa"/>
    <property type="match status" value="1"/>
</dbReference>
<feature type="compositionally biased region" description="Basic and acidic residues" evidence="1">
    <location>
        <begin position="1274"/>
        <end position="1288"/>
    </location>
</feature>
<feature type="region of interest" description="Disordered" evidence="1">
    <location>
        <begin position="1010"/>
        <end position="1042"/>
    </location>
</feature>
<feature type="region of interest" description="Disordered" evidence="1">
    <location>
        <begin position="1633"/>
        <end position="1658"/>
    </location>
</feature>
<dbReference type="Pfam" id="PF00612">
    <property type="entry name" value="IQ"/>
    <property type="match status" value="4"/>
</dbReference>
<dbReference type="EMBL" id="CADCXV010000638">
    <property type="protein sequence ID" value="CAB0031226.1"/>
    <property type="molecule type" value="Genomic_DNA"/>
</dbReference>
<feature type="region of interest" description="Disordered" evidence="1">
    <location>
        <begin position="456"/>
        <end position="493"/>
    </location>
</feature>
<feature type="compositionally biased region" description="Low complexity" evidence="1">
    <location>
        <begin position="1640"/>
        <end position="1652"/>
    </location>
</feature>
<evidence type="ECO:0000256" key="1">
    <source>
        <dbReference type="SAM" id="MobiDB-lite"/>
    </source>
</evidence>
<feature type="region of interest" description="Disordered" evidence="1">
    <location>
        <begin position="1672"/>
        <end position="1691"/>
    </location>
</feature>
<dbReference type="Pfam" id="PF02197">
    <property type="entry name" value="RIIa"/>
    <property type="match status" value="1"/>
</dbReference>